<proteinExistence type="predicted"/>
<reference evidence="2" key="1">
    <citation type="submission" date="2017-04" db="EMBL/GenBank/DDBJ databases">
        <authorList>
            <person name="Varghese N."/>
            <person name="Submissions S."/>
        </authorList>
    </citation>
    <scope>NUCLEOTIDE SEQUENCE [LARGE SCALE GENOMIC DNA]</scope>
    <source>
        <strain evidence="2">DSM 22618</strain>
    </source>
</reference>
<dbReference type="RefSeq" id="WP_085277755.1">
    <property type="nucleotide sequence ID" value="NZ_FXAG01000028.1"/>
</dbReference>
<dbReference type="EMBL" id="FXAG01000028">
    <property type="protein sequence ID" value="SMF52391.1"/>
    <property type="molecule type" value="Genomic_DNA"/>
</dbReference>
<dbReference type="AlphaFoldDB" id="A0A1Y6CAT5"/>
<evidence type="ECO:0000313" key="2">
    <source>
        <dbReference type="Proteomes" id="UP000192920"/>
    </source>
</evidence>
<dbReference type="Proteomes" id="UP000192920">
    <property type="component" value="Unassembled WGS sequence"/>
</dbReference>
<gene>
    <name evidence="1" type="ORF">SAMN02745746_03762</name>
</gene>
<sequence length="256" mass="28146">MDNQAFCGYEHELEPSEPFPPLPAITAKLMSLKKAQQCWSGIVRALSIMEKICKEREHQFDMSGYIDYRCNLAGIGRPYETSATFGKALLIHLGPKFEPCLTALAEQHPFISNILRLDKLSAATNFEWGCVLPDGRHVNLMVPALALVDSGMLESDLAGENGYDKVAFVPVVFIAGDSLASGGFWFDAIDSEDLHAACFTSGNYNPYAEWDAADLFEAAKLAEDAGSPTPWGHALWKDEDGVYHMHVTTIMAQVNP</sequence>
<accession>A0A1Y6CAT5</accession>
<keyword evidence="2" id="KW-1185">Reference proteome</keyword>
<protein>
    <submittedName>
        <fullName evidence="1">Uncharacterized protein</fullName>
    </submittedName>
</protein>
<organism evidence="1 2">
    <name type="scientific">Pseudogulbenkiania subflava DSM 22618</name>
    <dbReference type="NCBI Taxonomy" id="1123014"/>
    <lineage>
        <taxon>Bacteria</taxon>
        <taxon>Pseudomonadati</taxon>
        <taxon>Pseudomonadota</taxon>
        <taxon>Betaproteobacteria</taxon>
        <taxon>Neisseriales</taxon>
        <taxon>Chromobacteriaceae</taxon>
        <taxon>Pseudogulbenkiania</taxon>
    </lineage>
</organism>
<name>A0A1Y6CAT5_9NEIS</name>
<evidence type="ECO:0000313" key="1">
    <source>
        <dbReference type="EMBL" id="SMF52391.1"/>
    </source>
</evidence>